<evidence type="ECO:0000313" key="3">
    <source>
        <dbReference type="EMBL" id="QJQ33330.1"/>
    </source>
</evidence>
<dbReference type="Pfam" id="PF08666">
    <property type="entry name" value="SAF"/>
    <property type="match status" value="1"/>
</dbReference>
<dbReference type="EMBL" id="CP053015">
    <property type="protein sequence ID" value="QJQ33330.1"/>
    <property type="molecule type" value="Genomic_DNA"/>
</dbReference>
<dbReference type="RefSeq" id="WP_169947478.1">
    <property type="nucleotide sequence ID" value="NZ_CP053015.1"/>
</dbReference>
<dbReference type="AlphaFoldDB" id="A0A6M4AY93"/>
<feature type="compositionally biased region" description="Low complexity" evidence="1">
    <location>
        <begin position="303"/>
        <end position="332"/>
    </location>
</feature>
<gene>
    <name evidence="3" type="primary">cpaB</name>
    <name evidence="3" type="ORF">GV829_13520</name>
</gene>
<evidence type="ECO:0000259" key="2">
    <source>
        <dbReference type="SMART" id="SM00858"/>
    </source>
</evidence>
<accession>A0A6M4AY93</accession>
<dbReference type="Pfam" id="PF16976">
    <property type="entry name" value="RcpC"/>
    <property type="match status" value="1"/>
</dbReference>
<dbReference type="InterPro" id="IPR031571">
    <property type="entry name" value="RcpC_dom"/>
</dbReference>
<feature type="domain" description="SAF" evidence="2">
    <location>
        <begin position="46"/>
        <end position="113"/>
    </location>
</feature>
<dbReference type="KEGG" id="slan:GV829_13520"/>
<dbReference type="NCBIfam" id="TIGR03177">
    <property type="entry name" value="pilus_cpaB"/>
    <property type="match status" value="1"/>
</dbReference>
<protein>
    <submittedName>
        <fullName evidence="3">Flp pilus assembly protein CpaB</fullName>
    </submittedName>
</protein>
<evidence type="ECO:0000256" key="1">
    <source>
        <dbReference type="SAM" id="MobiDB-lite"/>
    </source>
</evidence>
<sequence>MDVKKIMLIVGAMIVALGAAFGVNQLMRGSTGPEARAAATPKIEGPKVMVATRALPVGTILTADALRFQAWPEGLVKPDQYYVEGQAGIDALVGSVVRVPMTAGAPITKGALVNPGDRGFLAAALGPGMRAVTVPLSPDQGVAGFVFPGDRVDVLLTLQIEGEGGSGTSNNLATTETIVRNMRVLAVDQRTAPTDENGNSTPTVFGTVTLEATPQIAEKIAVARSVGTLSLALRSLAENASELEEAIASGQVSVARDGDSRGEARMLRGASSRPVDRGTTAVTGGDVSRYLRRSLPRSNPNTAAMAPSAPSAPAAAPSAAPSEPAAPVGPTVRVVRGDQVTVVPVGGR</sequence>
<name>A0A6M4AY93_9SPHN</name>
<keyword evidence="4" id="KW-1185">Reference proteome</keyword>
<dbReference type="Proteomes" id="UP000503018">
    <property type="component" value="Chromosome"/>
</dbReference>
<dbReference type="SMART" id="SM00858">
    <property type="entry name" value="SAF"/>
    <property type="match status" value="1"/>
</dbReference>
<organism evidence="3 4">
    <name type="scientific">Sphingomonas lacunae</name>
    <dbReference type="NCBI Taxonomy" id="2698828"/>
    <lineage>
        <taxon>Bacteria</taxon>
        <taxon>Pseudomonadati</taxon>
        <taxon>Pseudomonadota</taxon>
        <taxon>Alphaproteobacteria</taxon>
        <taxon>Sphingomonadales</taxon>
        <taxon>Sphingomonadaceae</taxon>
        <taxon>Sphingomonas</taxon>
    </lineage>
</organism>
<evidence type="ECO:0000313" key="4">
    <source>
        <dbReference type="Proteomes" id="UP000503018"/>
    </source>
</evidence>
<dbReference type="CDD" id="cd11614">
    <property type="entry name" value="SAF_CpaB_FlgA_like"/>
    <property type="match status" value="1"/>
</dbReference>
<proteinExistence type="predicted"/>
<feature type="region of interest" description="Disordered" evidence="1">
    <location>
        <begin position="266"/>
        <end position="332"/>
    </location>
</feature>
<dbReference type="InterPro" id="IPR013974">
    <property type="entry name" value="SAF"/>
</dbReference>
<dbReference type="InterPro" id="IPR017592">
    <property type="entry name" value="Pilus_assmbl_Flp-typ_CpaB"/>
</dbReference>
<reference evidence="3 4" key="1">
    <citation type="submission" date="2020-01" db="EMBL/GenBank/DDBJ databases">
        <title>Sphingomonas sp. strain CSW-10.</title>
        <authorList>
            <person name="Chen W.-M."/>
        </authorList>
    </citation>
    <scope>NUCLEOTIDE SEQUENCE [LARGE SCALE GENOMIC DNA]</scope>
    <source>
        <strain evidence="3 4">CSW-10</strain>
    </source>
</reference>